<dbReference type="InterPro" id="IPR050134">
    <property type="entry name" value="NAD-dep_sirtuin_deacylases"/>
</dbReference>
<dbReference type="HOGENOM" id="CLU_023643_3_1_10"/>
<dbReference type="GO" id="GO:0070403">
    <property type="term" value="F:NAD+ binding"/>
    <property type="evidence" value="ECO:0007669"/>
    <property type="project" value="InterPro"/>
</dbReference>
<reference evidence="6 7" key="1">
    <citation type="submission" date="2009-10" db="EMBL/GenBank/DDBJ databases">
        <authorList>
            <person name="Qin X."/>
            <person name="Bachman B."/>
            <person name="Battles P."/>
            <person name="Bell A."/>
            <person name="Bess C."/>
            <person name="Bickham C."/>
            <person name="Chaboub L."/>
            <person name="Chen D."/>
            <person name="Coyle M."/>
            <person name="Deiros D.R."/>
            <person name="Dinh H."/>
            <person name="Forbes L."/>
            <person name="Fowler G."/>
            <person name="Francisco L."/>
            <person name="Fu Q."/>
            <person name="Gubbala S."/>
            <person name="Hale W."/>
            <person name="Han Y."/>
            <person name="Hemphill L."/>
            <person name="Highlander S.K."/>
            <person name="Hirani K."/>
            <person name="Hogues M."/>
            <person name="Jackson L."/>
            <person name="Jakkamsetti A."/>
            <person name="Javaid M."/>
            <person name="Jiang H."/>
            <person name="Korchina V."/>
            <person name="Kovar C."/>
            <person name="Lara F."/>
            <person name="Lee S."/>
            <person name="Mata R."/>
            <person name="Mathew T."/>
            <person name="Moen C."/>
            <person name="Morales K."/>
            <person name="Munidasa M."/>
            <person name="Nazareth L."/>
            <person name="Ngo R."/>
            <person name="Nguyen L."/>
            <person name="Okwuonu G."/>
            <person name="Ongeri F."/>
            <person name="Patil S."/>
            <person name="Petrosino J."/>
            <person name="Pham C."/>
            <person name="Pham P."/>
            <person name="Pu L.-L."/>
            <person name="Puazo M."/>
            <person name="Raj R."/>
            <person name="Reid J."/>
            <person name="Rouhana J."/>
            <person name="Saada N."/>
            <person name="Shang Y."/>
            <person name="Simmons D."/>
            <person name="Thornton R."/>
            <person name="Warren J."/>
            <person name="Weissenberger G."/>
            <person name="Zhang J."/>
            <person name="Zhang L."/>
            <person name="Zhou C."/>
            <person name="Zhu D."/>
            <person name="Muzny D."/>
            <person name="Worley K."/>
            <person name="Gibbs R."/>
        </authorList>
    </citation>
    <scope>NUCLEOTIDE SEQUENCE [LARGE SCALE GENOMIC DNA]</scope>
    <source>
        <strain evidence="6 7">DSM 17361</strain>
    </source>
</reference>
<feature type="domain" description="Deacetylase sirtuin-type" evidence="5">
    <location>
        <begin position="1"/>
        <end position="255"/>
    </location>
</feature>
<dbReference type="Pfam" id="PF02146">
    <property type="entry name" value="SIR2"/>
    <property type="match status" value="1"/>
</dbReference>
<organism evidence="6 7">
    <name type="scientific">Hallella bergensis DSM 17361</name>
    <dbReference type="NCBI Taxonomy" id="585502"/>
    <lineage>
        <taxon>Bacteria</taxon>
        <taxon>Pseudomonadati</taxon>
        <taxon>Bacteroidota</taxon>
        <taxon>Bacteroidia</taxon>
        <taxon>Bacteroidales</taxon>
        <taxon>Prevotellaceae</taxon>
        <taxon>Hallella</taxon>
    </lineage>
</organism>
<dbReference type="GO" id="GO:0016787">
    <property type="term" value="F:hydrolase activity"/>
    <property type="evidence" value="ECO:0007669"/>
    <property type="project" value="UniProtKB-KW"/>
</dbReference>
<evidence type="ECO:0000259" key="5">
    <source>
        <dbReference type="PROSITE" id="PS50305"/>
    </source>
</evidence>
<evidence type="ECO:0000256" key="4">
    <source>
        <dbReference type="PROSITE-ProRule" id="PRU00236"/>
    </source>
</evidence>
<comment type="caution">
    <text evidence="4">Lacks conserved residue(s) required for the propagation of feature annotation.</text>
</comment>
<accession>D1PTM8</accession>
<evidence type="ECO:0000256" key="3">
    <source>
        <dbReference type="ARBA" id="ARBA00023027"/>
    </source>
</evidence>
<keyword evidence="6" id="KW-0378">Hydrolase</keyword>
<dbReference type="InterPro" id="IPR003000">
    <property type="entry name" value="Sirtuin"/>
</dbReference>
<evidence type="ECO:0000313" key="7">
    <source>
        <dbReference type="Proteomes" id="UP000003160"/>
    </source>
</evidence>
<evidence type="ECO:0000256" key="2">
    <source>
        <dbReference type="ARBA" id="ARBA00022679"/>
    </source>
</evidence>
<dbReference type="eggNOG" id="COG0846">
    <property type="taxonomic scope" value="Bacteria"/>
</dbReference>
<keyword evidence="2" id="KW-0808">Transferase</keyword>
<dbReference type="PROSITE" id="PS50305">
    <property type="entry name" value="SIRTUIN"/>
    <property type="match status" value="1"/>
</dbReference>
<dbReference type="Gene3D" id="3.30.1600.10">
    <property type="entry name" value="SIR2/SIRT2 'Small Domain"/>
    <property type="match status" value="1"/>
</dbReference>
<dbReference type="GO" id="GO:0017136">
    <property type="term" value="F:histone deacetylase activity, NAD-dependent"/>
    <property type="evidence" value="ECO:0007669"/>
    <property type="project" value="TreeGrafter"/>
</dbReference>
<dbReference type="InterPro" id="IPR026591">
    <property type="entry name" value="Sirtuin_cat_small_dom_sf"/>
</dbReference>
<dbReference type="EMBL" id="ACKS01000017">
    <property type="protein sequence ID" value="EFA45288.1"/>
    <property type="molecule type" value="Genomic_DNA"/>
</dbReference>
<name>D1PTM8_9BACT</name>
<dbReference type="InterPro" id="IPR029035">
    <property type="entry name" value="DHS-like_NAD/FAD-binding_dom"/>
</dbReference>
<dbReference type="Proteomes" id="UP000003160">
    <property type="component" value="Unassembled WGS sequence"/>
</dbReference>
<evidence type="ECO:0000313" key="6">
    <source>
        <dbReference type="EMBL" id="EFA45288.1"/>
    </source>
</evidence>
<protein>
    <recommendedName>
        <fullName evidence="1">protein acetyllysine N-acetyltransferase</fullName>
        <ecNumber evidence="1">2.3.1.286</ecNumber>
    </recommendedName>
</protein>
<proteinExistence type="predicted"/>
<comment type="caution">
    <text evidence="6">The sequence shown here is derived from an EMBL/GenBank/DDBJ whole genome shotgun (WGS) entry which is preliminary data.</text>
</comment>
<dbReference type="AlphaFoldDB" id="D1PTM8"/>
<evidence type="ECO:0000256" key="1">
    <source>
        <dbReference type="ARBA" id="ARBA00012928"/>
    </source>
</evidence>
<dbReference type="Gene3D" id="3.40.50.1220">
    <property type="entry name" value="TPP-binding domain"/>
    <property type="match status" value="1"/>
</dbReference>
<keyword evidence="7" id="KW-1185">Reference proteome</keyword>
<gene>
    <name evidence="6" type="primary">cobB</name>
    <name evidence="6" type="ORF">HMPREF0645_0313</name>
</gene>
<keyword evidence="3" id="KW-0520">NAD</keyword>
<dbReference type="SUPFAM" id="SSF52467">
    <property type="entry name" value="DHS-like NAD/FAD-binding domain"/>
    <property type="match status" value="1"/>
</dbReference>
<dbReference type="PANTHER" id="PTHR11085:SF4">
    <property type="entry name" value="NAD-DEPENDENT PROTEIN DEACYLASE"/>
    <property type="match status" value="1"/>
</dbReference>
<dbReference type="InterPro" id="IPR026590">
    <property type="entry name" value="Ssirtuin_cat_dom"/>
</dbReference>
<sequence length="255" mass="28502">MRALLLKIYYFCTIITINGGFAMRKKVVFLTGAGMSVESGFKTFRGNDGLWENYPVEQVASHEGWLADPTLVTNFYNMLRRKLWDAQPNEGHRLIAELQNDYDVSVLTQNVDDLHERAGSQKVIHLHGELSKACSSDDPYNQLYIQQLTPKHSDVEPGTRADDGSLLRPFIVFFGESVPMLEPASYEAQQADIFVIIGTSLNVYPAAGLVRYTKPGCPIYLIDPNAVSIDYMPNLTHIQKGASAGMSELVKLLRE</sequence>
<dbReference type="PANTHER" id="PTHR11085">
    <property type="entry name" value="NAD-DEPENDENT PROTEIN DEACYLASE SIRTUIN-5, MITOCHONDRIAL-RELATED"/>
    <property type="match status" value="1"/>
</dbReference>
<dbReference type="EC" id="2.3.1.286" evidence="1"/>